<dbReference type="KEGG" id="uth:DKZ56_10115"/>
<proteinExistence type="predicted"/>
<evidence type="ECO:0000313" key="2">
    <source>
        <dbReference type="Proteomes" id="UP000291151"/>
    </source>
</evidence>
<dbReference type="AlphaFoldDB" id="A0A4P6USR8"/>
<evidence type="ECO:0000313" key="1">
    <source>
        <dbReference type="EMBL" id="QBK26183.1"/>
    </source>
</evidence>
<reference evidence="1 2" key="1">
    <citation type="submission" date="2019-02" db="EMBL/GenBank/DDBJ databases">
        <title>Ureibacillus thermophilus.</title>
        <authorList>
            <person name="Sunny J.S."/>
            <person name="Natarajan A."/>
            <person name="Saleena L.M."/>
        </authorList>
    </citation>
    <scope>NUCLEOTIDE SEQUENCE [LARGE SCALE GENOMIC DNA]</scope>
    <source>
        <strain evidence="1 2">LM102</strain>
    </source>
</reference>
<dbReference type="Pfam" id="PF11148">
    <property type="entry name" value="DUF2922"/>
    <property type="match status" value="1"/>
</dbReference>
<dbReference type="EMBL" id="CP036528">
    <property type="protein sequence ID" value="QBK26183.1"/>
    <property type="molecule type" value="Genomic_DNA"/>
</dbReference>
<name>A0A4P6USR8_9BACL</name>
<organism evidence="1 2">
    <name type="scientific">Ureibacillus thermophilus</name>
    <dbReference type="NCBI Taxonomy" id="367743"/>
    <lineage>
        <taxon>Bacteria</taxon>
        <taxon>Bacillati</taxon>
        <taxon>Bacillota</taxon>
        <taxon>Bacilli</taxon>
        <taxon>Bacillales</taxon>
        <taxon>Caryophanaceae</taxon>
        <taxon>Ureibacillus</taxon>
    </lineage>
</organism>
<dbReference type="Proteomes" id="UP000291151">
    <property type="component" value="Chromosome"/>
</dbReference>
<dbReference type="RefSeq" id="WP_208649873.1">
    <property type="nucleotide sequence ID" value="NZ_CP036528.1"/>
</dbReference>
<keyword evidence="2" id="KW-1185">Reference proteome</keyword>
<protein>
    <submittedName>
        <fullName evidence="1">DUF2922 domain-containing protein</fullName>
    </submittedName>
</protein>
<dbReference type="InterPro" id="IPR021321">
    <property type="entry name" value="DUF2922"/>
</dbReference>
<accession>A0A4P6USR8</accession>
<gene>
    <name evidence="1" type="ORF">DKZ56_10115</name>
</gene>
<sequence>MTRVLEMKFETAQGKEFTLSLYDPKSNLTAAEVSNAMQSIINQNVFHVNGFALSSIKQARIVDKTIEKLI</sequence>